<proteinExistence type="predicted"/>
<dbReference type="PANTHER" id="PTHR36928:SF1">
    <property type="entry name" value="PHOSPHATASE YCDX-RELATED"/>
    <property type="match status" value="1"/>
</dbReference>
<dbReference type="EMBL" id="CP120733">
    <property type="protein sequence ID" value="WFD11817.1"/>
    <property type="molecule type" value="Genomic_DNA"/>
</dbReference>
<sequence>MKIIEDFHTHTKFSHGIGSIEDNVQVALRKGLKTIAITDHGPCYKGYGINIGDFLQIKEEIKYLQEKYEGRINILLGIEANIIDSSGNIDIDYSVLKDIDILLVGFHFDIVYGNYLKEIRSNMRRNTTLKSKIDKELYLEIKEVNTNSMIESIKKYDIDIITHIGDKFPVDVMSVGEVAKDRNTFIEINNFHRFPTGKQIKELAEIKELKFAIGSDAHRPIDVGNFKIAIRKLRESLINEDRILNKII</sequence>
<feature type="domain" description="Polymerase/histidinol phosphatase N-terminal" evidence="1">
    <location>
        <begin position="5"/>
        <end position="84"/>
    </location>
</feature>
<evidence type="ECO:0000313" key="3">
    <source>
        <dbReference type="Proteomes" id="UP001222800"/>
    </source>
</evidence>
<dbReference type="RefSeq" id="WP_277733999.1">
    <property type="nucleotide sequence ID" value="NZ_CP120733.1"/>
</dbReference>
<dbReference type="InterPro" id="IPR050243">
    <property type="entry name" value="PHP_phosphatase"/>
</dbReference>
<evidence type="ECO:0000259" key="1">
    <source>
        <dbReference type="SMART" id="SM00481"/>
    </source>
</evidence>
<dbReference type="InterPro" id="IPR004013">
    <property type="entry name" value="PHP_dom"/>
</dbReference>
<keyword evidence="3" id="KW-1185">Reference proteome</keyword>
<dbReference type="PANTHER" id="PTHR36928">
    <property type="entry name" value="PHOSPHATASE YCDX-RELATED"/>
    <property type="match status" value="1"/>
</dbReference>
<dbReference type="InterPro" id="IPR016195">
    <property type="entry name" value="Pol/histidinol_Pase-like"/>
</dbReference>
<dbReference type="SUPFAM" id="SSF89550">
    <property type="entry name" value="PHP domain-like"/>
    <property type="match status" value="1"/>
</dbReference>
<reference evidence="2 3" key="1">
    <citation type="submission" date="2023-03" db="EMBL/GenBank/DDBJ databases">
        <title>Complete genome sequence of Tepidibacter sp. SWIR-1, isolated from a deep-sea hydrothermal vent.</title>
        <authorList>
            <person name="Li X."/>
        </authorList>
    </citation>
    <scope>NUCLEOTIDE SEQUENCE [LARGE SCALE GENOMIC DNA]</scope>
    <source>
        <strain evidence="2 3">SWIR-1</strain>
    </source>
</reference>
<dbReference type="Pfam" id="PF02811">
    <property type="entry name" value="PHP"/>
    <property type="match status" value="1"/>
</dbReference>
<dbReference type="Proteomes" id="UP001222800">
    <property type="component" value="Chromosome"/>
</dbReference>
<dbReference type="InterPro" id="IPR003141">
    <property type="entry name" value="Pol/His_phosphatase_N"/>
</dbReference>
<dbReference type="SMART" id="SM00481">
    <property type="entry name" value="POLIIIAc"/>
    <property type="match status" value="1"/>
</dbReference>
<protein>
    <submittedName>
        <fullName evidence="2">PHP domain-containing protein</fullName>
    </submittedName>
</protein>
<evidence type="ECO:0000313" key="2">
    <source>
        <dbReference type="EMBL" id="WFD11817.1"/>
    </source>
</evidence>
<gene>
    <name evidence="2" type="ORF">P4S50_06995</name>
</gene>
<dbReference type="Gene3D" id="3.20.20.140">
    <property type="entry name" value="Metal-dependent hydrolases"/>
    <property type="match status" value="1"/>
</dbReference>
<name>A0ABY8EJ86_9FIRM</name>
<accession>A0ABY8EJ86</accession>
<organism evidence="2 3">
    <name type="scientific">Tepidibacter hydrothermalis</name>
    <dbReference type="NCBI Taxonomy" id="3036126"/>
    <lineage>
        <taxon>Bacteria</taxon>
        <taxon>Bacillati</taxon>
        <taxon>Bacillota</taxon>
        <taxon>Clostridia</taxon>
        <taxon>Peptostreptococcales</taxon>
        <taxon>Peptostreptococcaceae</taxon>
        <taxon>Tepidibacter</taxon>
    </lineage>
</organism>